<comment type="similarity">
    <text evidence="2">Belongs to the TFIIF beta subunit family.</text>
</comment>
<dbReference type="InterPro" id="IPR003196">
    <property type="entry name" value="TFIIF_beta"/>
</dbReference>
<keyword evidence="4" id="KW-0805">Transcription regulation</keyword>
<evidence type="ECO:0000256" key="3">
    <source>
        <dbReference type="ARBA" id="ARBA00021453"/>
    </source>
</evidence>
<evidence type="ECO:0000256" key="10">
    <source>
        <dbReference type="SAM" id="MobiDB-lite"/>
    </source>
</evidence>
<keyword evidence="13" id="KW-0396">Initiation factor</keyword>
<feature type="domain" description="TFIIF beta subunit N-terminal" evidence="12">
    <location>
        <begin position="39"/>
        <end position="181"/>
    </location>
</feature>
<name>A0A165BFH1_9APHY</name>
<evidence type="ECO:0000313" key="14">
    <source>
        <dbReference type="Proteomes" id="UP000076871"/>
    </source>
</evidence>
<dbReference type="Proteomes" id="UP000076871">
    <property type="component" value="Unassembled WGS sequence"/>
</dbReference>
<dbReference type="PANTHER" id="PTHR10445:SF0">
    <property type="entry name" value="GENERAL TRANSCRIPTION FACTOR IIF SUBUNIT 2"/>
    <property type="match status" value="1"/>
</dbReference>
<dbReference type="Gene3D" id="1.10.10.10">
    <property type="entry name" value="Winged helix-like DNA-binding domain superfamily/Winged helix DNA-binding domain"/>
    <property type="match status" value="1"/>
</dbReference>
<feature type="region of interest" description="Disordered" evidence="10">
    <location>
        <begin position="1"/>
        <end position="35"/>
    </location>
</feature>
<dbReference type="GO" id="GO:0006367">
    <property type="term" value="P:transcription initiation at RNA polymerase II promoter"/>
    <property type="evidence" value="ECO:0007669"/>
    <property type="project" value="InterPro"/>
</dbReference>
<dbReference type="GeneID" id="63823709"/>
<evidence type="ECO:0000259" key="11">
    <source>
        <dbReference type="Pfam" id="PF02270"/>
    </source>
</evidence>
<dbReference type="InterPro" id="IPR036390">
    <property type="entry name" value="WH_DNA-bd_sf"/>
</dbReference>
<evidence type="ECO:0000256" key="7">
    <source>
        <dbReference type="ARBA" id="ARBA00023242"/>
    </source>
</evidence>
<dbReference type="InterPro" id="IPR040450">
    <property type="entry name" value="TFIIF_beta_HTH"/>
</dbReference>
<evidence type="ECO:0000256" key="8">
    <source>
        <dbReference type="ARBA" id="ARBA00081473"/>
    </source>
</evidence>
<keyword evidence="13" id="KW-0648">Protein biosynthesis</keyword>
<dbReference type="RefSeq" id="XP_040758684.1">
    <property type="nucleotide sequence ID" value="XM_040906680.1"/>
</dbReference>
<feature type="compositionally biased region" description="Low complexity" evidence="10">
    <location>
        <begin position="292"/>
        <end position="304"/>
    </location>
</feature>
<dbReference type="GO" id="GO:0005674">
    <property type="term" value="C:transcription factor TFIIF complex"/>
    <property type="evidence" value="ECO:0007669"/>
    <property type="project" value="InterPro"/>
</dbReference>
<reference evidence="13 14" key="1">
    <citation type="journal article" date="2016" name="Mol. Biol. Evol.">
        <title>Comparative Genomics of Early-Diverging Mushroom-Forming Fungi Provides Insights into the Origins of Lignocellulose Decay Capabilities.</title>
        <authorList>
            <person name="Nagy L.G."/>
            <person name="Riley R."/>
            <person name="Tritt A."/>
            <person name="Adam C."/>
            <person name="Daum C."/>
            <person name="Floudas D."/>
            <person name="Sun H."/>
            <person name="Yadav J.S."/>
            <person name="Pangilinan J."/>
            <person name="Larsson K.H."/>
            <person name="Matsuura K."/>
            <person name="Barry K."/>
            <person name="Labutti K."/>
            <person name="Kuo R."/>
            <person name="Ohm R.A."/>
            <person name="Bhattacharya S.S."/>
            <person name="Shirouzu T."/>
            <person name="Yoshinaga Y."/>
            <person name="Martin F.M."/>
            <person name="Grigoriev I.V."/>
            <person name="Hibbett D.S."/>
        </authorList>
    </citation>
    <scope>NUCLEOTIDE SEQUENCE [LARGE SCALE GENOMIC DNA]</scope>
    <source>
        <strain evidence="13 14">93-53</strain>
    </source>
</reference>
<organism evidence="13 14">
    <name type="scientific">Laetiporus sulphureus 93-53</name>
    <dbReference type="NCBI Taxonomy" id="1314785"/>
    <lineage>
        <taxon>Eukaryota</taxon>
        <taxon>Fungi</taxon>
        <taxon>Dikarya</taxon>
        <taxon>Basidiomycota</taxon>
        <taxon>Agaricomycotina</taxon>
        <taxon>Agaricomycetes</taxon>
        <taxon>Polyporales</taxon>
        <taxon>Laetiporus</taxon>
    </lineage>
</organism>
<evidence type="ECO:0000313" key="13">
    <source>
        <dbReference type="EMBL" id="KZT00944.1"/>
    </source>
</evidence>
<sequence length="328" mass="36938">MDGPSVEEDTKHFDSVQGAHDGDSQPDPNEPLMLDAGNGRVWLVKIPKTLMEKWSKIDAEGVHLANIRVYHNAKAPSGKKPRIVLILPSDPETPDVLGERYEMEMVNESVENQVVIAEREKEPGTGSRARTTILTGRVKHECHLKQASLTAQYRQRVKQRTIAANTPKRKTKPIEEAMLGRGNVKMLTSGAAPNAPMSLYKPKPKLQKGQYERMARMPRDQLLDELFRAFQEHEFWAIKALRERTQQPEAYLKEVLSEIAINRRSGEHAQSWELLPNFKGEGMKAENVPGPSLSQGMSASQSSADVKMEEAEEDEDEDEDEDDMEEVS</sequence>
<dbReference type="SUPFAM" id="SSF46785">
    <property type="entry name" value="Winged helix' DNA-binding domain"/>
    <property type="match status" value="1"/>
</dbReference>
<evidence type="ECO:0000256" key="2">
    <source>
        <dbReference type="ARBA" id="ARBA00009543"/>
    </source>
</evidence>
<dbReference type="Pfam" id="PF17683">
    <property type="entry name" value="TFIIF_beta_N"/>
    <property type="match status" value="1"/>
</dbReference>
<proteinExistence type="inferred from homology"/>
<keyword evidence="14" id="KW-1185">Reference proteome</keyword>
<dbReference type="FunCoup" id="A0A165BFH1">
    <property type="interactions" value="510"/>
</dbReference>
<evidence type="ECO:0000256" key="9">
    <source>
        <dbReference type="ARBA" id="ARBA00081863"/>
    </source>
</evidence>
<dbReference type="CDD" id="cd07980">
    <property type="entry name" value="TFIIF_beta"/>
    <property type="match status" value="1"/>
</dbReference>
<dbReference type="FunFam" id="1.10.10.10:FF:000035">
    <property type="entry name" value="General transcription factor IIF subunit 2"/>
    <property type="match status" value="1"/>
</dbReference>
<accession>A0A165BFH1</accession>
<evidence type="ECO:0000256" key="1">
    <source>
        <dbReference type="ARBA" id="ARBA00004123"/>
    </source>
</evidence>
<evidence type="ECO:0000256" key="5">
    <source>
        <dbReference type="ARBA" id="ARBA00023125"/>
    </source>
</evidence>
<evidence type="ECO:0000256" key="4">
    <source>
        <dbReference type="ARBA" id="ARBA00023015"/>
    </source>
</evidence>
<dbReference type="STRING" id="1314785.A0A165BFH1"/>
<feature type="domain" description="TFIIF beta subunit HTH" evidence="11">
    <location>
        <begin position="215"/>
        <end position="279"/>
    </location>
</feature>
<dbReference type="GO" id="GO:0003743">
    <property type="term" value="F:translation initiation factor activity"/>
    <property type="evidence" value="ECO:0007669"/>
    <property type="project" value="UniProtKB-KW"/>
</dbReference>
<dbReference type="Pfam" id="PF02270">
    <property type="entry name" value="TFIIF_beta"/>
    <property type="match status" value="1"/>
</dbReference>
<comment type="subcellular location">
    <subcellularLocation>
        <location evidence="1">Nucleus</location>
    </subcellularLocation>
</comment>
<dbReference type="GO" id="GO:0003677">
    <property type="term" value="F:DNA binding"/>
    <property type="evidence" value="ECO:0007669"/>
    <property type="project" value="UniProtKB-KW"/>
</dbReference>
<protein>
    <recommendedName>
        <fullName evidence="3">Transcription initiation factor IIF subunit beta</fullName>
    </recommendedName>
    <alternativeName>
        <fullName evidence="9">TFIIF medium subunit</fullName>
    </alternativeName>
    <alternativeName>
        <fullName evidence="8">TFIIF-beta</fullName>
    </alternativeName>
</protein>
<evidence type="ECO:0000256" key="6">
    <source>
        <dbReference type="ARBA" id="ARBA00023163"/>
    </source>
</evidence>
<feature type="compositionally biased region" description="Acidic residues" evidence="10">
    <location>
        <begin position="310"/>
        <end position="328"/>
    </location>
</feature>
<dbReference type="SUPFAM" id="SSF50916">
    <property type="entry name" value="Rap30/74 interaction domains"/>
    <property type="match status" value="1"/>
</dbReference>
<dbReference type="InParanoid" id="A0A165BFH1"/>
<dbReference type="InterPro" id="IPR036388">
    <property type="entry name" value="WH-like_DNA-bd_sf"/>
</dbReference>
<dbReference type="InterPro" id="IPR011039">
    <property type="entry name" value="TFIIF_interaction"/>
</dbReference>
<feature type="region of interest" description="Disordered" evidence="10">
    <location>
        <begin position="281"/>
        <end position="328"/>
    </location>
</feature>
<keyword evidence="6" id="KW-0804">Transcription</keyword>
<dbReference type="EMBL" id="KV427673">
    <property type="protein sequence ID" value="KZT00944.1"/>
    <property type="molecule type" value="Genomic_DNA"/>
</dbReference>
<dbReference type="AlphaFoldDB" id="A0A165BFH1"/>
<dbReference type="InterPro" id="IPR040504">
    <property type="entry name" value="TFIIF_beta_N"/>
</dbReference>
<keyword evidence="7" id="KW-0539">Nucleus</keyword>
<keyword evidence="5" id="KW-0238">DNA-binding</keyword>
<dbReference type="OrthoDB" id="449280at2759"/>
<evidence type="ECO:0000259" key="12">
    <source>
        <dbReference type="Pfam" id="PF17683"/>
    </source>
</evidence>
<gene>
    <name evidence="13" type="ORF">LAESUDRAFT_708176</name>
</gene>
<dbReference type="PANTHER" id="PTHR10445">
    <property type="entry name" value="GENERAL TRANSCRIPTION FACTOR IIF SUBUNIT 2"/>
    <property type="match status" value="1"/>
</dbReference>